<feature type="transmembrane region" description="Helical" evidence="10">
    <location>
        <begin position="317"/>
        <end position="336"/>
    </location>
</feature>
<name>A0AAD1HL10_9MYCO</name>
<dbReference type="GO" id="GO:0004674">
    <property type="term" value="F:protein serine/threonine kinase activity"/>
    <property type="evidence" value="ECO:0007669"/>
    <property type="project" value="UniProtKB-KW"/>
</dbReference>
<dbReference type="Gene3D" id="3.30.200.20">
    <property type="entry name" value="Phosphorylase Kinase, domain 1"/>
    <property type="match status" value="1"/>
</dbReference>
<dbReference type="PANTHER" id="PTHR43289:SF6">
    <property type="entry name" value="SERINE_THREONINE-PROTEIN KINASE NEKL-3"/>
    <property type="match status" value="1"/>
</dbReference>
<dbReference type="KEGG" id="maic:MAIC_15430"/>
<keyword evidence="10" id="KW-0812">Transmembrane</keyword>
<dbReference type="GO" id="GO:0080090">
    <property type="term" value="P:regulation of primary metabolic process"/>
    <property type="evidence" value="ECO:0007669"/>
    <property type="project" value="UniProtKB-ARBA"/>
</dbReference>
<dbReference type="RefSeq" id="WP_115316515.1">
    <property type="nucleotide sequence ID" value="NZ_AP022561.1"/>
</dbReference>
<dbReference type="SUPFAM" id="SSF56112">
    <property type="entry name" value="Protein kinase-like (PK-like)"/>
    <property type="match status" value="1"/>
</dbReference>
<reference evidence="12 13" key="1">
    <citation type="journal article" date="2019" name="Emerg. Microbes Infect.">
        <title>Comprehensive subspecies identification of 175 nontuberculous mycobacteria species based on 7547 genomic profiles.</title>
        <authorList>
            <person name="Matsumoto Y."/>
            <person name="Kinjo T."/>
            <person name="Motooka D."/>
            <person name="Nabeya D."/>
            <person name="Jung N."/>
            <person name="Uechi K."/>
            <person name="Horii T."/>
            <person name="Iida T."/>
            <person name="Fujita J."/>
            <person name="Nakamura S."/>
        </authorList>
    </citation>
    <scope>NUCLEOTIDE SEQUENCE [LARGE SCALE GENOMIC DNA]</scope>
    <source>
        <strain evidence="12 13">JCM 6376</strain>
    </source>
</reference>
<evidence type="ECO:0000256" key="5">
    <source>
        <dbReference type="ARBA" id="ARBA00022777"/>
    </source>
</evidence>
<evidence type="ECO:0000256" key="3">
    <source>
        <dbReference type="ARBA" id="ARBA00022679"/>
    </source>
</evidence>
<feature type="domain" description="Protein kinase" evidence="11">
    <location>
        <begin position="12"/>
        <end position="275"/>
    </location>
</feature>
<evidence type="ECO:0000256" key="6">
    <source>
        <dbReference type="ARBA" id="ARBA00022840"/>
    </source>
</evidence>
<sequence length="543" mass="57496">MPLRIGETFAGYRVLRLLGSGGMGEVYLVQHPRLPRQEALKVLRADISSDASFRDRFIREADLAAGLRHPHIVGVHDRGEHEGQLWISMDYIDGTDLGQLLEQRYPAGMPVELVLLIANAVASALDYAHKKGLLHRDVKPANILVADLDTDDPNIYLTDFGIARPLDDTNGLTTTNMTVGTVAYAAPEQLMGEPMDGQADEYALAATTYNLLTGTQLFPYSNPAVVISRHLNSTPPALGDCRPDCARLDDALQKALAKFPADRFASCSAFTQALTAASPGQAGASANATTQAAGQPRSPASAIGGELTTKPAHRSRVVLSAVGVIIVVIGVIAVLWRPSQPAQSNTAVIASRTDSTTTTGTTTPPPPPPVATTTTRAPTVTEAVLPVHPPANSGCTGSVTAHYDFQHPQLGPMRIFLLLGENRVRMDSGCVSVVLPSGDALSPISLDAGLGLGFAAPPTDATGNLFIEFRSMSAHAPPQVLVLVPTASGFDQLGRDLIDVELVGPGADGKYQLRHSMNDCTPSCAEGTWTHETLRWNGSDYVA</sequence>
<keyword evidence="10" id="KW-0472">Membrane</keyword>
<comment type="catalytic activity">
    <reaction evidence="7">
        <text>L-threonyl-[protein] + ATP = O-phospho-L-threonyl-[protein] + ADP + H(+)</text>
        <dbReference type="Rhea" id="RHEA:46608"/>
        <dbReference type="Rhea" id="RHEA-COMP:11060"/>
        <dbReference type="Rhea" id="RHEA-COMP:11605"/>
        <dbReference type="ChEBI" id="CHEBI:15378"/>
        <dbReference type="ChEBI" id="CHEBI:30013"/>
        <dbReference type="ChEBI" id="CHEBI:30616"/>
        <dbReference type="ChEBI" id="CHEBI:61977"/>
        <dbReference type="ChEBI" id="CHEBI:456216"/>
        <dbReference type="EC" id="2.7.11.1"/>
    </reaction>
</comment>
<dbReference type="InterPro" id="IPR011009">
    <property type="entry name" value="Kinase-like_dom_sf"/>
</dbReference>
<dbReference type="PROSITE" id="PS50011">
    <property type="entry name" value="PROTEIN_KINASE_DOM"/>
    <property type="match status" value="1"/>
</dbReference>
<evidence type="ECO:0000256" key="4">
    <source>
        <dbReference type="ARBA" id="ARBA00022741"/>
    </source>
</evidence>
<dbReference type="Gene3D" id="1.10.510.10">
    <property type="entry name" value="Transferase(Phosphotransferase) domain 1"/>
    <property type="match status" value="1"/>
</dbReference>
<comment type="catalytic activity">
    <reaction evidence="8">
        <text>L-seryl-[protein] + ATP = O-phospho-L-seryl-[protein] + ADP + H(+)</text>
        <dbReference type="Rhea" id="RHEA:17989"/>
        <dbReference type="Rhea" id="RHEA-COMP:9863"/>
        <dbReference type="Rhea" id="RHEA-COMP:11604"/>
        <dbReference type="ChEBI" id="CHEBI:15378"/>
        <dbReference type="ChEBI" id="CHEBI:29999"/>
        <dbReference type="ChEBI" id="CHEBI:30616"/>
        <dbReference type="ChEBI" id="CHEBI:83421"/>
        <dbReference type="ChEBI" id="CHEBI:456216"/>
        <dbReference type="EC" id="2.7.11.1"/>
    </reaction>
</comment>
<organism evidence="12 13">
    <name type="scientific">Mycolicibacterium aichiense</name>
    <dbReference type="NCBI Taxonomy" id="1799"/>
    <lineage>
        <taxon>Bacteria</taxon>
        <taxon>Bacillati</taxon>
        <taxon>Actinomycetota</taxon>
        <taxon>Actinomycetes</taxon>
        <taxon>Mycobacteriales</taxon>
        <taxon>Mycobacteriaceae</taxon>
        <taxon>Mycolicibacterium</taxon>
    </lineage>
</organism>
<evidence type="ECO:0000256" key="8">
    <source>
        <dbReference type="ARBA" id="ARBA00048679"/>
    </source>
</evidence>
<evidence type="ECO:0000256" key="1">
    <source>
        <dbReference type="ARBA" id="ARBA00012513"/>
    </source>
</evidence>
<dbReference type="PROSITE" id="PS00108">
    <property type="entry name" value="PROTEIN_KINASE_ST"/>
    <property type="match status" value="1"/>
</dbReference>
<dbReference type="Proteomes" id="UP000467327">
    <property type="component" value="Chromosome"/>
</dbReference>
<keyword evidence="2" id="KW-0723">Serine/threonine-protein kinase</keyword>
<dbReference type="FunFam" id="3.30.200.20:FF:000035">
    <property type="entry name" value="Serine/threonine protein kinase Stk1"/>
    <property type="match status" value="1"/>
</dbReference>
<evidence type="ECO:0000256" key="2">
    <source>
        <dbReference type="ARBA" id="ARBA00022527"/>
    </source>
</evidence>
<feature type="region of interest" description="Disordered" evidence="9">
    <location>
        <begin position="343"/>
        <end position="375"/>
    </location>
</feature>
<evidence type="ECO:0000256" key="10">
    <source>
        <dbReference type="SAM" id="Phobius"/>
    </source>
</evidence>
<gene>
    <name evidence="12" type="ORF">MAIC_15430</name>
</gene>
<accession>A0AAD1HL10</accession>
<protein>
    <recommendedName>
        <fullName evidence="1">non-specific serine/threonine protein kinase</fullName>
        <ecNumber evidence="1">2.7.11.1</ecNumber>
    </recommendedName>
</protein>
<dbReference type="SMART" id="SM00220">
    <property type="entry name" value="S_TKc"/>
    <property type="match status" value="1"/>
</dbReference>
<evidence type="ECO:0000313" key="12">
    <source>
        <dbReference type="EMBL" id="BBX06740.1"/>
    </source>
</evidence>
<proteinExistence type="predicted"/>
<keyword evidence="3" id="KW-0808">Transferase</keyword>
<dbReference type="InterPro" id="IPR008271">
    <property type="entry name" value="Ser/Thr_kinase_AS"/>
</dbReference>
<evidence type="ECO:0000313" key="13">
    <source>
        <dbReference type="Proteomes" id="UP000467327"/>
    </source>
</evidence>
<evidence type="ECO:0000256" key="9">
    <source>
        <dbReference type="SAM" id="MobiDB-lite"/>
    </source>
</evidence>
<feature type="region of interest" description="Disordered" evidence="9">
    <location>
        <begin position="281"/>
        <end position="307"/>
    </location>
</feature>
<dbReference type="InterPro" id="IPR000719">
    <property type="entry name" value="Prot_kinase_dom"/>
</dbReference>
<evidence type="ECO:0000256" key="7">
    <source>
        <dbReference type="ARBA" id="ARBA00047899"/>
    </source>
</evidence>
<keyword evidence="4" id="KW-0547">Nucleotide-binding</keyword>
<keyword evidence="13" id="KW-1185">Reference proteome</keyword>
<dbReference type="EMBL" id="AP022561">
    <property type="protein sequence ID" value="BBX06740.1"/>
    <property type="molecule type" value="Genomic_DNA"/>
</dbReference>
<keyword evidence="5" id="KW-0418">Kinase</keyword>
<keyword evidence="10" id="KW-1133">Transmembrane helix</keyword>
<dbReference type="AlphaFoldDB" id="A0AAD1HL10"/>
<feature type="compositionally biased region" description="Polar residues" evidence="9">
    <location>
        <begin position="343"/>
        <end position="355"/>
    </location>
</feature>
<dbReference type="Pfam" id="PF00069">
    <property type="entry name" value="Pkinase"/>
    <property type="match status" value="1"/>
</dbReference>
<keyword evidence="6" id="KW-0067">ATP-binding</keyword>
<dbReference type="EC" id="2.7.11.1" evidence="1"/>
<dbReference type="PANTHER" id="PTHR43289">
    <property type="entry name" value="MITOGEN-ACTIVATED PROTEIN KINASE KINASE KINASE 20-RELATED"/>
    <property type="match status" value="1"/>
</dbReference>
<dbReference type="GO" id="GO:0005524">
    <property type="term" value="F:ATP binding"/>
    <property type="evidence" value="ECO:0007669"/>
    <property type="project" value="UniProtKB-KW"/>
</dbReference>
<feature type="compositionally biased region" description="Low complexity" evidence="9">
    <location>
        <begin position="281"/>
        <end position="295"/>
    </location>
</feature>
<dbReference type="CDD" id="cd14014">
    <property type="entry name" value="STKc_PknB_like"/>
    <property type="match status" value="1"/>
</dbReference>
<evidence type="ECO:0000259" key="11">
    <source>
        <dbReference type="PROSITE" id="PS50011"/>
    </source>
</evidence>